<evidence type="ECO:0000313" key="3">
    <source>
        <dbReference type="Proteomes" id="UP000239068"/>
    </source>
</evidence>
<dbReference type="RefSeq" id="WP_105021286.1">
    <property type="nucleotide sequence ID" value="NZ_MSCM01000001.1"/>
</dbReference>
<feature type="chain" id="PRO_5015566479" description="SbsA Ig-like domain-containing protein" evidence="1">
    <location>
        <begin position="20"/>
        <end position="429"/>
    </location>
</feature>
<evidence type="ECO:0000313" key="2">
    <source>
        <dbReference type="EMBL" id="PQJ82735.1"/>
    </source>
</evidence>
<evidence type="ECO:0008006" key="4">
    <source>
        <dbReference type="Google" id="ProtNLM"/>
    </source>
</evidence>
<dbReference type="AlphaFoldDB" id="A0A2S7WYV6"/>
<dbReference type="EMBL" id="MSCM01000001">
    <property type="protein sequence ID" value="PQJ82735.1"/>
    <property type="molecule type" value="Genomic_DNA"/>
</dbReference>
<protein>
    <recommendedName>
        <fullName evidence="4">SbsA Ig-like domain-containing protein</fullName>
    </recommendedName>
</protein>
<feature type="signal peptide" evidence="1">
    <location>
        <begin position="1"/>
        <end position="19"/>
    </location>
</feature>
<keyword evidence="1" id="KW-0732">Signal</keyword>
<accession>A0A2S7WYV6</accession>
<keyword evidence="3" id="KW-1185">Reference proteome</keyword>
<comment type="caution">
    <text evidence="2">The sequence shown here is derived from an EMBL/GenBank/DDBJ whole genome shotgun (WGS) entry which is preliminary data.</text>
</comment>
<sequence>MKRFLILFLAFFAVKNSAAQDPNWYLNTFNYQYSMTFIAFLNVNGKTLSATTDKVVAFVNGEVRGVANVTYVASANKYVAYLSVYANNSGETINFKMYDSATENVLTVDKTQNFMIDGHLGGIFQSYSIASPALKNQAVLNSFSFSNVTPVSQTINNQKINVVVPYGTDVTNLLAEFSVSSGANFFVESVQQVSSTSAQNFTNTVLYKLLSEDETVLIEYDVTVSLENTALAQPNITLSSVVNSMVKTAPILVNMATNIAILNFAEDVFLVENAIVSSIEKVNDLLYTIKIVPIQQGVFSIEIPENAVFNLQELGNLASNKVMLSYDLVSPYLLSIKRKNPVNEITTLDVLEFNVVFSEAVENVFSNDFETVANARHTLVKVNETNYTLKIENVNNFIGVISLRIKPTNTIQDKAGNLLRNTVVNVYQN</sequence>
<gene>
    <name evidence="2" type="ORF">BTO16_09165</name>
</gene>
<name>A0A2S7WYV6_9FLAO</name>
<evidence type="ECO:0000256" key="1">
    <source>
        <dbReference type="SAM" id="SignalP"/>
    </source>
</evidence>
<proteinExistence type="predicted"/>
<dbReference type="Gene3D" id="2.60.40.2340">
    <property type="match status" value="1"/>
</dbReference>
<dbReference type="Proteomes" id="UP000239068">
    <property type="component" value="Unassembled WGS sequence"/>
</dbReference>
<organism evidence="2 3">
    <name type="scientific">Polaribacter glomeratus</name>
    <dbReference type="NCBI Taxonomy" id="102"/>
    <lineage>
        <taxon>Bacteria</taxon>
        <taxon>Pseudomonadati</taxon>
        <taxon>Bacteroidota</taxon>
        <taxon>Flavobacteriia</taxon>
        <taxon>Flavobacteriales</taxon>
        <taxon>Flavobacteriaceae</taxon>
    </lineage>
</organism>
<dbReference type="OrthoDB" id="1086662at2"/>
<reference evidence="2 3" key="1">
    <citation type="submission" date="2016-12" db="EMBL/GenBank/DDBJ databases">
        <title>Trade-off between light-utilization and light-protection in marine flavobacteria.</title>
        <authorList>
            <person name="Kumagai Y."/>
            <person name="Yoshizawa S."/>
            <person name="Kogure K."/>
            <person name="Iwasaki W."/>
        </authorList>
    </citation>
    <scope>NUCLEOTIDE SEQUENCE [LARGE SCALE GENOMIC DNA]</scope>
    <source>
        <strain evidence="2 3">ATCC 43844</strain>
    </source>
</reference>